<proteinExistence type="predicted"/>
<name>A0AAX3A8Q6_9RHAB</name>
<evidence type="ECO:0000313" key="2">
    <source>
        <dbReference type="Proteomes" id="UP001157328"/>
    </source>
</evidence>
<accession>A0AAX3A8Q6</accession>
<dbReference type="KEGG" id="vg:80544363"/>
<keyword evidence="2" id="KW-1185">Reference proteome</keyword>
<dbReference type="RefSeq" id="YP_010805463.1">
    <property type="nucleotide sequence ID" value="NC_077153.1"/>
</dbReference>
<protein>
    <submittedName>
        <fullName evidence="1">Gamma protein</fullName>
    </submittedName>
</protein>
<evidence type="ECO:0000313" key="1">
    <source>
        <dbReference type="EMBL" id="UNP42115.1"/>
    </source>
</evidence>
<sequence>MLLRLEGQVKVGPEKTNLYEISAMLSDYIERKVSYIMGGKVSIELSPDDLIGYYKNDHRKSLSSVWIDKVFIRPNHGFNPEVKSADLFCVFPIKWTQISNLDGEIRVKILI</sequence>
<organism evidence="1 2">
    <name type="scientific">Porcine ephemerovirus 1</name>
    <dbReference type="NCBI Taxonomy" id="2928256"/>
    <lineage>
        <taxon>Viruses</taxon>
        <taxon>Riboviria</taxon>
        <taxon>Orthornavirae</taxon>
        <taxon>Negarnaviricota</taxon>
        <taxon>Haploviricotina</taxon>
        <taxon>Monjiviricetes</taxon>
        <taxon>Mononegavirales</taxon>
        <taxon>Rhabdoviridae</taxon>
        <taxon>Alpharhabdovirinae</taxon>
        <taxon>Ephemerovirus</taxon>
        <taxon>Ephemerovirus henan</taxon>
    </lineage>
</organism>
<dbReference type="Proteomes" id="UP001157328">
    <property type="component" value="Segment"/>
</dbReference>
<dbReference type="GeneID" id="80544363"/>
<dbReference type="EMBL" id="OK086697">
    <property type="protein sequence ID" value="UNP42115.1"/>
    <property type="molecule type" value="Viral_cRNA"/>
</dbReference>
<reference evidence="1 2" key="1">
    <citation type="journal article" date="2022" name="Infect. Genet. Evol.">
        <title>Identification of two novel ephemeroviruses in pigs infected by classical swine fever virus.</title>
        <authorList>
            <person name="Wu Q."/>
            <person name="Yang Z."/>
            <person name="Lu Z."/>
            <person name="Mi S."/>
            <person name="Feng Y."/>
            <person name="He B."/>
            <person name="Zhu G."/>
            <person name="Gong W."/>
            <person name="Tu C."/>
        </authorList>
    </citation>
    <scope>NUCLEOTIDE SEQUENCE [LARGE SCALE GENOMIC DNA]</scope>
    <source>
        <strain evidence="1">HeN10</strain>
    </source>
</reference>